<dbReference type="EMBL" id="JBBJCI010000285">
    <property type="protein sequence ID" value="KAK7236282.1"/>
    <property type="molecule type" value="Genomic_DNA"/>
</dbReference>
<protein>
    <recommendedName>
        <fullName evidence="4">FAD-dependent oxidoreductase 2 FAD-binding domain-containing protein</fullName>
    </recommendedName>
</protein>
<evidence type="ECO:0000313" key="5">
    <source>
        <dbReference type="EMBL" id="KAK7236282.1"/>
    </source>
</evidence>
<evidence type="ECO:0000313" key="6">
    <source>
        <dbReference type="Proteomes" id="UP001363151"/>
    </source>
</evidence>
<reference evidence="5 6" key="1">
    <citation type="submission" date="2024-03" db="EMBL/GenBank/DDBJ databases">
        <title>Aureococcus anophagefferens CCMP1851 and Kratosvirus quantuckense: Draft genome of a second virus-susceptible host strain in the model system.</title>
        <authorList>
            <person name="Chase E."/>
            <person name="Truchon A.R."/>
            <person name="Schepens W."/>
            <person name="Wilhelm S.W."/>
        </authorList>
    </citation>
    <scope>NUCLEOTIDE SEQUENCE [LARGE SCALE GENOMIC DNA]</scope>
    <source>
        <strain evidence="5 6">CCMP1851</strain>
    </source>
</reference>
<keyword evidence="2" id="KW-0560">Oxidoreductase</keyword>
<feature type="compositionally biased region" description="Low complexity" evidence="3">
    <location>
        <begin position="2249"/>
        <end position="2272"/>
    </location>
</feature>
<evidence type="ECO:0000256" key="3">
    <source>
        <dbReference type="SAM" id="MobiDB-lite"/>
    </source>
</evidence>
<dbReference type="InterPro" id="IPR003953">
    <property type="entry name" value="FAD-dep_OxRdtase_2_FAD-bd"/>
</dbReference>
<feature type="compositionally biased region" description="Low complexity" evidence="3">
    <location>
        <begin position="2598"/>
        <end position="2616"/>
    </location>
</feature>
<gene>
    <name evidence="5" type="ORF">SO694_000611128</name>
</gene>
<feature type="region of interest" description="Disordered" evidence="3">
    <location>
        <begin position="2588"/>
        <end position="2624"/>
    </location>
</feature>
<feature type="compositionally biased region" description="Low complexity" evidence="3">
    <location>
        <begin position="32"/>
        <end position="49"/>
    </location>
</feature>
<proteinExistence type="predicted"/>
<dbReference type="PANTHER" id="PTHR43737:SF1">
    <property type="entry name" value="DUF1501 DOMAIN-CONTAINING PROTEIN"/>
    <property type="match status" value="1"/>
</dbReference>
<dbReference type="SUPFAM" id="SSF53649">
    <property type="entry name" value="Alkaline phosphatase-like"/>
    <property type="match status" value="1"/>
</dbReference>
<feature type="compositionally biased region" description="Pro residues" evidence="3">
    <location>
        <begin position="2198"/>
        <end position="2248"/>
    </location>
</feature>
<name>A0ABR1FRD3_AURAN</name>
<keyword evidence="6" id="KW-1185">Reference proteome</keyword>
<feature type="compositionally biased region" description="Low complexity" evidence="3">
    <location>
        <begin position="2827"/>
        <end position="2836"/>
    </location>
</feature>
<dbReference type="SUPFAM" id="SSF56425">
    <property type="entry name" value="Succinate dehydrogenase/fumarate reductase flavoprotein, catalytic domain"/>
    <property type="match status" value="1"/>
</dbReference>
<comment type="caution">
    <text evidence="5">The sequence shown here is derived from an EMBL/GenBank/DDBJ whole genome shotgun (WGS) entry which is preliminary data.</text>
</comment>
<feature type="region of interest" description="Disordered" evidence="3">
    <location>
        <begin position="2827"/>
        <end position="2868"/>
    </location>
</feature>
<feature type="region of interest" description="Disordered" evidence="3">
    <location>
        <begin position="24"/>
        <end position="50"/>
    </location>
</feature>
<dbReference type="SUPFAM" id="SSF51905">
    <property type="entry name" value="FAD/NAD(P)-binding domain"/>
    <property type="match status" value="1"/>
</dbReference>
<sequence length="3179" mass="334157">MQLPLPTQCDGPFFEAAKLKISAPKSNPKVPATPATPKTKTKTTAGSRTTKTKTKIPMLLVVAAVAVAPAAAFPSRVSCGQRVAVGEVLMANLPALEETTLTFASVVLSRGDTPVPCGGAYVPGETLTADLVADAGTQWLFDLEGNGTFAGGSCGGRRADGAAQLVAPLEGPVTIRAGFAKAYGAVTVTAACTLEASDVPAPSRAPTAAGGATAPPTTPNYYETDVLVVGAGLAGSVAAWAAKAADPYATVTVVTASLTDVTTAYSGGWLWLPNNILQADGADPEDAFVEHASQIAYPAGGAPAWADAGLRSFWEFSPAAMTALRDAHVFNWSLQYDMTGQPFPDYYGADAYPNNTLPRGRVIRATKGGRPLAGYELVAELQDAALSDVVLEGYLVDAVEERGDGSTVVTARAKDPANSDVVITAARGVVVATGGKIRGLEPDADDDATLDGNYGLDAHVVGTCASPDSRGDALDAVATLPGVRIANKGNSWMFEVDSTGLNTIWFLWYGQPGGDFFVVDGTGKRVYNEGLSYNARGEFHLDRVVDNDGESSVEDDAARSQLFLVYGDAAKATYSYLIDSADTIATNVSRAGDAIAGAPWFSLGALADDFGANLRDTLDAFNAAASGDGDDPFERGVPGTTAYESSIAWWQFAFAYLGAAAPETIGYGGNALTQPFAGDGASTRLYVRPLNFGSIDTKFGPECDGDMRVAGTANVYAAGNAAASPFGQTYTAPGNTLGFALTSGWVAGRRAVVDVTRPPTPEFVVAWAGEPLAIPPGAHALPASLEHQVLQLAYANSTTVVAARSYGGFPWEGVGPLPLAVSCDGDGLCDADFPEGLWLLGFDAAPESDRAAASRLLGQATFGATTAGVDDVVEVFGNDTAAWLAEQMALPPTSHRAYFRRRALPAFAGACDASEAATDPALGNPRYGWYYGADDRGRGVAFHDDLEFPHDEELGKGMVFTNIALHAPDQLRQRVAWSLSQVYVVGVGGVEEARDEVEVWLKFYDIFVEHAFGNLRDVLRAISFSPVMAVYLTYLGSRQFDGVDQYPDENYAREFMQLFTIGLRELRDDQRDDGAPTGYETYDNDDIATHARAWTGFDVAPLRSNVEAKRAANYVDDLRVHADRRDPFPKRDLYGGYIGDRRPRCADLDPLGAGSLFVKVAVKDAYAAPLSNGTLYAALCAETDGACAFPETVALSTKIDGTLATPRVALAEGRRYGAAAVYEYAPPACVAVAFYESGVRATDALGRALCADRAAPAWRAAGATIDEESPCATKVQVHKTGAVNLVHDPASDDAFLADSDRLFRVAWAGAHPTADGGCGGCTARGVTCVCDTEATAAAAFDGIPAWDDALATLHVGSPVGDPATHEGYALYGEVDGVAAYVKLASCPGWCESSSQPDEVTCAMSACMECHFCGVLSGLALDEEAVFSLTDEVGTAIHLKNVVETVDVAGGLYAFRNAPHFVPFGLAGAEDLDDAGALSVAGRAAVAETEALIDHMFEHSNTPPFFARHLIQRMVTSNPSPRYVAAVADAFRSGAYDGRTYSGAYGDIGAAVAAALSDREARSATILADPTHGRLREPLLKVLHFARAMELSPTGGREVSLEGMDQKIGQMAHEAPSVFSYYLPDYSPQGAVGDRGLVAPEAQVLTGTQMIGLLNGLHSLIDHGLSRCASGFGGETGSCQWPAAGGLAFAPADDDAAAAVAELDVLLTEGRLSAGSRAVVEAAYGAATNPAAALRAAQERMVLAPEFHATNAHEPGAPRDSSKYEKPSSAKFKAVVMLFLNGAVDSYTMLVPHSQCENSNRLAREYREYRGPVADMPFDVTDDYLLIEPREDTQPCGTFGMHPSLANVHGLYEDGDAAWFANIGPLVEPITVDEYRSGAKRTPPSIGAHNVQQRIAQSVHSDDMNAQGVMGRILDALSNPKANPLNAVGYSLNGMQKALEGSGAADVVDLNGDNGNFPRLLDYDRLRADFEALTDPESSSAFADTFAGLVGSAVLSAEEISAVFEGNDGLTATFPNTGLGNRFRNAARVVRSREALEHERAAFFLEIGGFDTHGNLDSLPGKLTEIDDTVAAFADEMKAQGIFEDVAIVTMSDFGRTLTWNGAGTDHGWAGHHFIVGGGLNGSQILGHYPETMGPNGAMNIDEGRGRLIPTTPWESMWEPLAKFMGVKDEDMDYVIPNRHNFPDLLVESDVFETGPTSMPTPVPSAPPSSSPYPTPEPSADPTEAPSPAPTPLPSISPVPSAAPSPEPSMTPTVSKVPTSAAPSASPVPTAAPSISAAPTLAPVCGGVPGVTSYGPYDLHCLALGDGQIVDALAVEGGARTCRHTDANSCPEGFDIWVPRSYEHAEAVYEALGAPLTGLVGVYKESNGCAGCTRVPMNSAAYDAWVAEDLRGRVSAIDASVGGCLYAFNLYDADGTANQFGDPEGVAFDGLEFVNTTSEYVSRVRHYGGCDESLGRGVTFTISDFLEGDRKVKDVTYGATNAPLVGDFEAAWPCQITGVDIDGADVSGADIYCGGARDSWTSVAGDEWFLRSETYTEPNGNYLANCWLTTNWRNGWEAGVGFRLDDNQCNLCFDDYLCSTNRVDYDGPTSAPSAFPSGHPTISPLPTHPPTTSVPSHAPAPLPTAVPTISSPPSIAPTPAPSVVGVCGGEAGEFEYGDHALHCLEVDGEVHNVIPITGGARTCSRLDENSCPGGFDIWVPKTYAHAAAVSDRFGGSPYTNVVGVYREEGGCGGCTSYAMNSESQAVYEASSDGNLGWRAVGGGDWFMRNAPYSEPNGDYSANCWLTSSSWDGVEEGLGFRFNDWSGSHCGYCFSTYLCSTNTAEIAPTAAPTASPRPTAAPTPGPTVSPIPSPAPTATPAPSSVPTAAPTRPPVCGDGPGVHAYDNGGDVHCLVVNNDTLVNVYPVAGGDRTCRRTDANSCPDGMDLWVPRDYAHAAAVRAAFGDAMTKLVGVYRPENGCGACTTTPMNSDDQRAWAALDPGNNVAFTSVAGDGEPWFMRSAWYNEPNGNYQADCWLTTTWREGWEEGVGFRLDDNQCNICSASYLCSTNQVERRRDEPTPAPTFALRVTVDWGGLWAPASNAAAGAATAAAVVRVDASDGARRSPGRALGGVRPAHANAVAVDWSLDPPSRDAAYADDATLFFEWTGSHDVWEFATEAAWASCDFSDAALLGDASGASP</sequence>
<dbReference type="InterPro" id="IPR014917">
    <property type="entry name" value="DUF1800"/>
</dbReference>
<dbReference type="Gene3D" id="3.90.700.10">
    <property type="entry name" value="Succinate dehydrogenase/fumarate reductase flavoprotein, catalytic domain"/>
    <property type="match status" value="1"/>
</dbReference>
<evidence type="ECO:0000256" key="2">
    <source>
        <dbReference type="ARBA" id="ARBA00023002"/>
    </source>
</evidence>
<evidence type="ECO:0000259" key="4">
    <source>
        <dbReference type="Pfam" id="PF00890"/>
    </source>
</evidence>
<dbReference type="Pfam" id="PF08811">
    <property type="entry name" value="DUF1800"/>
    <property type="match status" value="2"/>
</dbReference>
<feature type="compositionally biased region" description="Pro residues" evidence="3">
    <location>
        <begin position="2837"/>
        <end position="2857"/>
    </location>
</feature>
<dbReference type="Pfam" id="PF00890">
    <property type="entry name" value="FAD_binding_2"/>
    <property type="match status" value="1"/>
</dbReference>
<keyword evidence="1" id="KW-0285">Flavoprotein</keyword>
<feature type="compositionally biased region" description="Low complexity" evidence="3">
    <location>
        <begin position="2858"/>
        <end position="2868"/>
    </location>
</feature>
<dbReference type="PANTHER" id="PTHR43737">
    <property type="entry name" value="BLL7424 PROTEIN"/>
    <property type="match status" value="1"/>
</dbReference>
<organism evidence="5 6">
    <name type="scientific">Aureococcus anophagefferens</name>
    <name type="common">Harmful bloom alga</name>
    <dbReference type="NCBI Taxonomy" id="44056"/>
    <lineage>
        <taxon>Eukaryota</taxon>
        <taxon>Sar</taxon>
        <taxon>Stramenopiles</taxon>
        <taxon>Ochrophyta</taxon>
        <taxon>Pelagophyceae</taxon>
        <taxon>Pelagomonadales</taxon>
        <taxon>Pelagomonadaceae</taxon>
        <taxon>Aureococcus</taxon>
    </lineage>
</organism>
<dbReference type="Pfam" id="PF07394">
    <property type="entry name" value="DUF1501"/>
    <property type="match status" value="1"/>
</dbReference>
<dbReference type="InterPro" id="IPR017850">
    <property type="entry name" value="Alkaline_phosphatase_core_sf"/>
</dbReference>
<feature type="region of interest" description="Disordered" evidence="3">
    <location>
        <begin position="2191"/>
        <end position="2272"/>
    </location>
</feature>
<feature type="domain" description="FAD-dependent oxidoreductase 2 FAD-binding" evidence="4">
    <location>
        <begin position="225"/>
        <end position="737"/>
    </location>
</feature>
<dbReference type="InterPro" id="IPR027477">
    <property type="entry name" value="Succ_DH/fumarate_Rdtase_cat_sf"/>
</dbReference>
<dbReference type="InterPro" id="IPR010869">
    <property type="entry name" value="DUF1501"/>
</dbReference>
<dbReference type="Proteomes" id="UP001363151">
    <property type="component" value="Unassembled WGS sequence"/>
</dbReference>
<dbReference type="Gene3D" id="3.50.50.60">
    <property type="entry name" value="FAD/NAD(P)-binding domain"/>
    <property type="match status" value="1"/>
</dbReference>
<accession>A0ABR1FRD3</accession>
<dbReference type="InterPro" id="IPR036188">
    <property type="entry name" value="FAD/NAD-bd_sf"/>
</dbReference>
<evidence type="ECO:0000256" key="1">
    <source>
        <dbReference type="ARBA" id="ARBA00022630"/>
    </source>
</evidence>